<evidence type="ECO:0000256" key="3">
    <source>
        <dbReference type="ARBA" id="ARBA00022553"/>
    </source>
</evidence>
<dbReference type="InterPro" id="IPR011123">
    <property type="entry name" value="Y_Y_Y"/>
</dbReference>
<dbReference type="EMBL" id="QGDO01000008">
    <property type="protein sequence ID" value="PWJ37940.1"/>
    <property type="molecule type" value="Genomic_DNA"/>
</dbReference>
<dbReference type="RefSeq" id="WP_109622107.1">
    <property type="nucleotide sequence ID" value="NZ_QGDO01000008.1"/>
</dbReference>
<dbReference type="EC" id="2.7.13.3" evidence="2"/>
<evidence type="ECO:0000256" key="7">
    <source>
        <dbReference type="ARBA" id="ARBA00022840"/>
    </source>
</evidence>
<dbReference type="Gene3D" id="1.10.287.130">
    <property type="match status" value="1"/>
</dbReference>
<evidence type="ECO:0000256" key="12">
    <source>
        <dbReference type="PROSITE-ProRule" id="PRU00169"/>
    </source>
</evidence>
<accession>A0A315ZSV6</accession>
<keyword evidence="11" id="KW-0804">Transcription</keyword>
<dbReference type="InterPro" id="IPR003594">
    <property type="entry name" value="HATPase_dom"/>
</dbReference>
<evidence type="ECO:0000259" key="15">
    <source>
        <dbReference type="PROSITE" id="PS50110"/>
    </source>
</evidence>
<dbReference type="GO" id="GO:0005524">
    <property type="term" value="F:ATP binding"/>
    <property type="evidence" value="ECO:0007669"/>
    <property type="project" value="UniProtKB-KW"/>
</dbReference>
<dbReference type="SUPFAM" id="SSF47384">
    <property type="entry name" value="Homodimeric domain of signal transducing histidine kinase"/>
    <property type="match status" value="1"/>
</dbReference>
<comment type="catalytic activity">
    <reaction evidence="1">
        <text>ATP + protein L-histidine = ADP + protein N-phospho-L-histidine.</text>
        <dbReference type="EC" id="2.7.13.3"/>
    </reaction>
</comment>
<dbReference type="FunFam" id="2.60.40.10:FF:000791">
    <property type="entry name" value="Two-component system sensor histidine kinase/response regulator"/>
    <property type="match status" value="1"/>
</dbReference>
<dbReference type="InterPro" id="IPR018062">
    <property type="entry name" value="HTH_AraC-typ_CS"/>
</dbReference>
<dbReference type="FunFam" id="1.10.287.130:FF:000045">
    <property type="entry name" value="Two-component system sensor histidine kinase/response regulator"/>
    <property type="match status" value="1"/>
</dbReference>
<dbReference type="GO" id="GO:0000155">
    <property type="term" value="F:phosphorelay sensor kinase activity"/>
    <property type="evidence" value="ECO:0007669"/>
    <property type="project" value="InterPro"/>
</dbReference>
<keyword evidence="5" id="KW-0547">Nucleotide-binding</keyword>
<dbReference type="CDD" id="cd00082">
    <property type="entry name" value="HisKA"/>
    <property type="match status" value="1"/>
</dbReference>
<gene>
    <name evidence="16" type="ORF">BC781_10875</name>
</gene>
<feature type="domain" description="Response regulatory" evidence="15">
    <location>
        <begin position="1134"/>
        <end position="1249"/>
    </location>
</feature>
<dbReference type="InterPro" id="IPR001789">
    <property type="entry name" value="Sig_transdc_resp-reg_receiver"/>
</dbReference>
<dbReference type="SUPFAM" id="SSF46689">
    <property type="entry name" value="Homeodomain-like"/>
    <property type="match status" value="1"/>
</dbReference>
<dbReference type="SMART" id="SM00388">
    <property type="entry name" value="HisKA"/>
    <property type="match status" value="1"/>
</dbReference>
<dbReference type="CDD" id="cd16922">
    <property type="entry name" value="HATPase_EvgS-ArcB-TorS-like"/>
    <property type="match status" value="1"/>
</dbReference>
<dbReference type="Pfam" id="PF00072">
    <property type="entry name" value="Response_reg"/>
    <property type="match status" value="1"/>
</dbReference>
<dbReference type="Gene3D" id="3.30.565.10">
    <property type="entry name" value="Histidine kinase-like ATPase, C-terminal domain"/>
    <property type="match status" value="1"/>
</dbReference>
<keyword evidence="10" id="KW-0238">DNA-binding</keyword>
<evidence type="ECO:0000256" key="5">
    <source>
        <dbReference type="ARBA" id="ARBA00022741"/>
    </source>
</evidence>
<dbReference type="InterPro" id="IPR005467">
    <property type="entry name" value="His_kinase_dom"/>
</dbReference>
<evidence type="ECO:0000256" key="10">
    <source>
        <dbReference type="ARBA" id="ARBA00023125"/>
    </source>
</evidence>
<dbReference type="PANTHER" id="PTHR43547">
    <property type="entry name" value="TWO-COMPONENT HISTIDINE KINASE"/>
    <property type="match status" value="1"/>
</dbReference>
<dbReference type="OrthoDB" id="9806995at2"/>
<dbReference type="CDD" id="cd17574">
    <property type="entry name" value="REC_OmpR"/>
    <property type="match status" value="1"/>
</dbReference>
<evidence type="ECO:0000256" key="11">
    <source>
        <dbReference type="ARBA" id="ARBA00023163"/>
    </source>
</evidence>
<dbReference type="InterPro" id="IPR013783">
    <property type="entry name" value="Ig-like_fold"/>
</dbReference>
<dbReference type="InterPro" id="IPR015943">
    <property type="entry name" value="WD40/YVTN_repeat-like_dom_sf"/>
</dbReference>
<dbReference type="Gene3D" id="1.10.10.60">
    <property type="entry name" value="Homeodomain-like"/>
    <property type="match status" value="1"/>
</dbReference>
<evidence type="ECO:0000313" key="17">
    <source>
        <dbReference type="Proteomes" id="UP000245535"/>
    </source>
</evidence>
<dbReference type="SUPFAM" id="SSF55874">
    <property type="entry name" value="ATPase domain of HSP90 chaperone/DNA topoisomerase II/histidine kinase"/>
    <property type="match status" value="1"/>
</dbReference>
<evidence type="ECO:0000256" key="8">
    <source>
        <dbReference type="ARBA" id="ARBA00023012"/>
    </source>
</evidence>
<dbReference type="InterPro" id="IPR036890">
    <property type="entry name" value="HATPase_C_sf"/>
</dbReference>
<dbReference type="InterPro" id="IPR011110">
    <property type="entry name" value="Reg_prop"/>
</dbReference>
<dbReference type="PANTHER" id="PTHR43547:SF2">
    <property type="entry name" value="HYBRID SIGNAL TRANSDUCTION HISTIDINE KINASE C"/>
    <property type="match status" value="1"/>
</dbReference>
<feature type="modified residue" description="4-aspartylphosphate" evidence="12">
    <location>
        <position position="1182"/>
    </location>
</feature>
<protein>
    <recommendedName>
        <fullName evidence="2">histidine kinase</fullName>
        <ecNumber evidence="2">2.7.13.3</ecNumber>
    </recommendedName>
</protein>
<dbReference type="PROSITE" id="PS50109">
    <property type="entry name" value="HIS_KIN"/>
    <property type="match status" value="1"/>
</dbReference>
<dbReference type="Pfam" id="PF12833">
    <property type="entry name" value="HTH_18"/>
    <property type="match status" value="1"/>
</dbReference>
<dbReference type="InterPro" id="IPR009057">
    <property type="entry name" value="Homeodomain-like_sf"/>
</dbReference>
<reference evidence="16 17" key="1">
    <citation type="submission" date="2018-03" db="EMBL/GenBank/DDBJ databases">
        <title>Genomic Encyclopedia of Archaeal and Bacterial Type Strains, Phase II (KMG-II): from individual species to whole genera.</title>
        <authorList>
            <person name="Goeker M."/>
        </authorList>
    </citation>
    <scope>NUCLEOTIDE SEQUENCE [LARGE SCALE GENOMIC DNA]</scope>
    <source>
        <strain evidence="16 17">DSM 28229</strain>
    </source>
</reference>
<dbReference type="GO" id="GO:0003700">
    <property type="term" value="F:DNA-binding transcription factor activity"/>
    <property type="evidence" value="ECO:0007669"/>
    <property type="project" value="InterPro"/>
</dbReference>
<dbReference type="InterPro" id="IPR018060">
    <property type="entry name" value="HTH_AraC"/>
</dbReference>
<evidence type="ECO:0000256" key="4">
    <source>
        <dbReference type="ARBA" id="ARBA00022679"/>
    </source>
</evidence>
<dbReference type="SMART" id="SM00342">
    <property type="entry name" value="HTH_ARAC"/>
    <property type="match status" value="1"/>
</dbReference>
<dbReference type="PROSITE" id="PS01124">
    <property type="entry name" value="HTH_ARAC_FAMILY_2"/>
    <property type="match status" value="1"/>
</dbReference>
<evidence type="ECO:0000259" key="13">
    <source>
        <dbReference type="PROSITE" id="PS01124"/>
    </source>
</evidence>
<dbReference type="FunFam" id="3.30.565.10:FF:000037">
    <property type="entry name" value="Hybrid sensor histidine kinase/response regulator"/>
    <property type="match status" value="1"/>
</dbReference>
<evidence type="ECO:0000256" key="1">
    <source>
        <dbReference type="ARBA" id="ARBA00000085"/>
    </source>
</evidence>
<dbReference type="PROSITE" id="PS00041">
    <property type="entry name" value="HTH_ARAC_FAMILY_1"/>
    <property type="match status" value="1"/>
</dbReference>
<dbReference type="GO" id="GO:0043565">
    <property type="term" value="F:sequence-specific DNA binding"/>
    <property type="evidence" value="ECO:0007669"/>
    <property type="project" value="InterPro"/>
</dbReference>
<dbReference type="Pfam" id="PF07494">
    <property type="entry name" value="Reg_prop"/>
    <property type="match status" value="6"/>
</dbReference>
<keyword evidence="4" id="KW-0808">Transferase</keyword>
<comment type="caution">
    <text evidence="16">The sequence shown here is derived from an EMBL/GenBank/DDBJ whole genome shotgun (WGS) entry which is preliminary data.</text>
</comment>
<dbReference type="InterPro" id="IPR004358">
    <property type="entry name" value="Sig_transdc_His_kin-like_C"/>
</dbReference>
<dbReference type="Gene3D" id="3.40.50.2300">
    <property type="match status" value="1"/>
</dbReference>
<keyword evidence="3 12" id="KW-0597">Phosphoprotein</keyword>
<dbReference type="Gene3D" id="2.130.10.10">
    <property type="entry name" value="YVTN repeat-like/Quinoprotein amine dehydrogenase"/>
    <property type="match status" value="3"/>
</dbReference>
<dbReference type="Pfam" id="PF00512">
    <property type="entry name" value="HisKA"/>
    <property type="match status" value="1"/>
</dbReference>
<name>A0A315ZSV6_SEDFL</name>
<evidence type="ECO:0000256" key="2">
    <source>
        <dbReference type="ARBA" id="ARBA00012438"/>
    </source>
</evidence>
<dbReference type="SUPFAM" id="SSF63829">
    <property type="entry name" value="Calcium-dependent phosphotriesterase"/>
    <property type="match status" value="3"/>
</dbReference>
<dbReference type="PRINTS" id="PR00344">
    <property type="entry name" value="BCTRLSENSOR"/>
</dbReference>
<keyword evidence="6 16" id="KW-0418">Kinase</keyword>
<feature type="domain" description="Histidine kinase" evidence="14">
    <location>
        <begin position="882"/>
        <end position="1100"/>
    </location>
</feature>
<keyword evidence="17" id="KW-1185">Reference proteome</keyword>
<dbReference type="InterPro" id="IPR036097">
    <property type="entry name" value="HisK_dim/P_sf"/>
</dbReference>
<dbReference type="Pfam" id="PF02518">
    <property type="entry name" value="HATPase_c"/>
    <property type="match status" value="1"/>
</dbReference>
<evidence type="ECO:0000313" key="16">
    <source>
        <dbReference type="EMBL" id="PWJ37940.1"/>
    </source>
</evidence>
<keyword evidence="7" id="KW-0067">ATP-binding</keyword>
<evidence type="ECO:0000259" key="14">
    <source>
        <dbReference type="PROSITE" id="PS50109"/>
    </source>
</evidence>
<dbReference type="PROSITE" id="PS50110">
    <property type="entry name" value="RESPONSE_REGULATORY"/>
    <property type="match status" value="1"/>
</dbReference>
<sequence length="1398" mass="159958">MFSTKIFRLRLLPTLMMCLSFIGMSINTFGIGNNIVLQHFSTRDGLSQNDINCIYQDQRGVVWIGTNNGFSSFDGYEFKNYTMETHPLSSNLINKIKEDHLGNLWLGTADAGLCRFNIQSETFDSFSNTDLNPKLFTDDVASRMTFDNDGNLWFGNSKGLNCVKKEFLDKKHISALKYYHNPHNAESILSNHITDLFVDNSGTLWIGTKKGLQEYIPAKGHQNYGTFKSYLKTTDNNLLNISQEGSNLLIAYFDGVFEMSLKNSEKGDFVKKSDLKCDVLLKSESDVIWAGTPDGLYQLQYGSYRDSLEVLGFYNSSNNDNMSTNIITALYEDNIGIIWIGTNGGGINKYNPRRKKFGHIKKGHFEGSLSYNKIRSIFQDSKDRLWIGTEGGGINLLENWNERNYNSGFKTIPVVNDKKSPNIVYSIEEWNEKMVFGVGYPFKSLAIDSNKAHKLEQQLTKSIFHPKGHHNAAFSIENDGDSVIWMGTYGGGVLRGIKQKDNSIIWSNSILSHKKGKENLLDIIRSLHLDKQGNLWVGTREGLCFISKNEKLKEHPKYTLFQNEDSNPKSLSYNYILPIFEASNGEIWIGTMGGGLNILAPDNISNSSTFDHISIENGLPSNVIKSILEDDYGNLWVASNKGLSKINLETRSVKNYDVSDGLQDDEFSELAAFKNKDGMLLFGGVNGINIFNPHEIVDDNTISDLIFTNLKVLNTNIKPFQVFHNNQILSQSLRDTKSIELYYNQNSFAVNFACLHYGAPENNLYKYKLVGFDQDWISADAMQREAKYTNLSPGEYQLLVKGANGDNVWNPQPISLHIKVLPPWWLSWWAKWMYVMLFFAAISFFSRYSIITARRKSQLEMEKFEREKLEDLSQLKLQFFTNISHELRTPLTLIHTPIEQLIKKGRNLSEHEREKSYQLIFKNVQHLMRLVNQLLDFRKVDQGKMKLQLMRGNWNTFIEQVFHSFKEFAEHEHIDFNFHSEGSDIHGYMDNDKLEKIMYNLLSNAFKFTYQGEINLSVKRADDKVKITLQDTGIGISEEKQEHLFNRFYQVENLKTAKHRGTGIGLAFTKSLVELHNGTIEFESETNKGTTFYLEFPLSVENYEGEQIELNQELVSKEDTNEEEDLLEVSTKPKVVVIDDNHSIRELLQSLLEETYEVFLAEDGEKGLSLAKEVMPNLILSDIMMPILDGYELTKKIREDSQLCHLPIVLLTAKNSENSKLKGYEYGVDAYVTKPFNSDVLLARIHTLIENRSNQQKRFRTDIDIQPSEITFTPIDEKFLNRLVGIVEENISDSEFTVEKLALEYGATPLRLNQKLKALTGQTAKGFIRNIRLKRAAQMLKLGRFSVSDVTYEVGFNDLKYFRNCFKKEFGVPPSHYLKDNSTPSDKPVFELDEIGKE</sequence>
<dbReference type="SMART" id="SM00387">
    <property type="entry name" value="HATPase_c"/>
    <property type="match status" value="1"/>
</dbReference>
<dbReference type="InterPro" id="IPR011006">
    <property type="entry name" value="CheY-like_superfamily"/>
</dbReference>
<organism evidence="16 17">
    <name type="scientific">Sediminitomix flava</name>
    <dbReference type="NCBI Taxonomy" id="379075"/>
    <lineage>
        <taxon>Bacteria</taxon>
        <taxon>Pseudomonadati</taxon>
        <taxon>Bacteroidota</taxon>
        <taxon>Cytophagia</taxon>
        <taxon>Cytophagales</taxon>
        <taxon>Flammeovirgaceae</taxon>
        <taxon>Sediminitomix</taxon>
    </lineage>
</organism>
<proteinExistence type="predicted"/>
<dbReference type="SMART" id="SM00448">
    <property type="entry name" value="REC"/>
    <property type="match status" value="1"/>
</dbReference>
<evidence type="ECO:0000256" key="9">
    <source>
        <dbReference type="ARBA" id="ARBA00023015"/>
    </source>
</evidence>
<evidence type="ECO:0000256" key="6">
    <source>
        <dbReference type="ARBA" id="ARBA00022777"/>
    </source>
</evidence>
<dbReference type="Proteomes" id="UP000245535">
    <property type="component" value="Unassembled WGS sequence"/>
</dbReference>
<keyword evidence="8" id="KW-0902">Two-component regulatory system</keyword>
<dbReference type="InterPro" id="IPR003661">
    <property type="entry name" value="HisK_dim/P_dom"/>
</dbReference>
<dbReference type="SUPFAM" id="SSF52172">
    <property type="entry name" value="CheY-like"/>
    <property type="match status" value="1"/>
</dbReference>
<dbReference type="Pfam" id="PF07495">
    <property type="entry name" value="Y_Y_Y"/>
    <property type="match status" value="1"/>
</dbReference>
<keyword evidence="9" id="KW-0805">Transcription regulation</keyword>
<feature type="domain" description="HTH araC/xylS-type" evidence="13">
    <location>
        <begin position="1281"/>
        <end position="1380"/>
    </location>
</feature>
<dbReference type="Gene3D" id="2.60.40.10">
    <property type="entry name" value="Immunoglobulins"/>
    <property type="match status" value="1"/>
</dbReference>